<protein>
    <submittedName>
        <fullName evidence="1">Uncharacterized protein</fullName>
    </submittedName>
</protein>
<proteinExistence type="predicted"/>
<dbReference type="Gene3D" id="1.20.120.330">
    <property type="entry name" value="Nucleotidyltransferases domain 2"/>
    <property type="match status" value="1"/>
</dbReference>
<dbReference type="Proteomes" id="UP000186806">
    <property type="component" value="Unassembled WGS sequence"/>
</dbReference>
<dbReference type="RefSeq" id="WP_075370440.1">
    <property type="nucleotide sequence ID" value="NZ_MSDQ01000045.1"/>
</dbReference>
<dbReference type="EMBL" id="MSDQ01000045">
    <property type="protein sequence ID" value="OLO10034.1"/>
    <property type="molecule type" value="Genomic_DNA"/>
</dbReference>
<dbReference type="STRING" id="223900.GCA_000821045_02324"/>
<organism evidence="1 2">
    <name type="scientific">Chromohalobacter japonicus</name>
    <dbReference type="NCBI Taxonomy" id="223900"/>
    <lineage>
        <taxon>Bacteria</taxon>
        <taxon>Pseudomonadati</taxon>
        <taxon>Pseudomonadota</taxon>
        <taxon>Gammaproteobacteria</taxon>
        <taxon>Oceanospirillales</taxon>
        <taxon>Halomonadaceae</taxon>
        <taxon>Chromohalobacter</taxon>
    </lineage>
</organism>
<keyword evidence="2" id="KW-1185">Reference proteome</keyword>
<comment type="caution">
    <text evidence="1">The sequence shown here is derived from an EMBL/GenBank/DDBJ whole genome shotgun (WGS) entry which is preliminary data.</text>
</comment>
<gene>
    <name evidence="1" type="ORF">BTW10_17040</name>
</gene>
<evidence type="ECO:0000313" key="1">
    <source>
        <dbReference type="EMBL" id="OLO10034.1"/>
    </source>
</evidence>
<dbReference type="AlphaFoldDB" id="A0A1Q8T8M4"/>
<evidence type="ECO:0000313" key="2">
    <source>
        <dbReference type="Proteomes" id="UP000186806"/>
    </source>
</evidence>
<reference evidence="1 2" key="1">
    <citation type="submission" date="2016-12" db="EMBL/GenBank/DDBJ databases">
        <title>Draft genome sequences of strains Salinicola socius SMB35, Salinicola sp. MH3R3-1 and Chromohalobacter sp. SMB17 from the Verkhnekamsk potash mining region of Russia.</title>
        <authorList>
            <person name="Mavrodi D.V."/>
            <person name="Olsson B.E."/>
            <person name="Korsakova E.S."/>
            <person name="Pyankova A."/>
            <person name="Mavrodi O.V."/>
            <person name="Plotnikova E.G."/>
        </authorList>
    </citation>
    <scope>NUCLEOTIDE SEQUENCE [LARGE SCALE GENOMIC DNA]</scope>
    <source>
        <strain evidence="1 2">SMB17</strain>
    </source>
</reference>
<accession>A0A1Q8T8M4</accession>
<sequence length="173" mass="19447">MSLSQDLLEQARILERKEPKRPKQASLRRAVSTAYYALFHRLIDLSSREIVSGSADWGLREAVARSLNHADMRKVCKSIASRNPPAPMASLLGQPLELDSGLLAVSEAFVDLQQARHEADYDLARRFTRDDVAALVDLAEDAFAGIDALKRRNTRQYRTFILALAFHPSWSRA</sequence>
<name>A0A1Q8T8M4_9GAMM</name>